<name>A0ABQ1X6K1_9FLAO</name>
<dbReference type="EMBL" id="BMCW01000005">
    <property type="protein sequence ID" value="GGG61136.1"/>
    <property type="molecule type" value="Genomic_DNA"/>
</dbReference>
<evidence type="ECO:0000313" key="1">
    <source>
        <dbReference type="EMBL" id="GGG61136.1"/>
    </source>
</evidence>
<reference evidence="2" key="1">
    <citation type="journal article" date="2019" name="Int. J. Syst. Evol. Microbiol.">
        <title>The Global Catalogue of Microorganisms (GCM) 10K type strain sequencing project: providing services to taxonomists for standard genome sequencing and annotation.</title>
        <authorList>
            <consortium name="The Broad Institute Genomics Platform"/>
            <consortium name="The Broad Institute Genome Sequencing Center for Infectious Disease"/>
            <person name="Wu L."/>
            <person name="Ma J."/>
        </authorList>
    </citation>
    <scope>NUCLEOTIDE SEQUENCE [LARGE SCALE GENOMIC DNA]</scope>
    <source>
        <strain evidence="2">CCM 8490</strain>
    </source>
</reference>
<keyword evidence="2" id="KW-1185">Reference proteome</keyword>
<accession>A0ABQ1X6K1</accession>
<dbReference type="Proteomes" id="UP000658202">
    <property type="component" value="Unassembled WGS sequence"/>
</dbReference>
<gene>
    <name evidence="1" type="ORF">GCM10007332_23750</name>
</gene>
<proteinExistence type="predicted"/>
<sequence length="53" mass="5906">MKIKEIQITIMIPIITSTQSGFLLKTNGSIKEANKVDNDKQESAIETLETLID</sequence>
<protein>
    <submittedName>
        <fullName evidence="1">Uncharacterized protein</fullName>
    </submittedName>
</protein>
<evidence type="ECO:0000313" key="2">
    <source>
        <dbReference type="Proteomes" id="UP000658202"/>
    </source>
</evidence>
<organism evidence="1 2">
    <name type="scientific">Epilithonimonas arachidiradicis</name>
    <dbReference type="NCBI Taxonomy" id="1617282"/>
    <lineage>
        <taxon>Bacteria</taxon>
        <taxon>Pseudomonadati</taxon>
        <taxon>Bacteroidota</taxon>
        <taxon>Flavobacteriia</taxon>
        <taxon>Flavobacteriales</taxon>
        <taxon>Weeksellaceae</taxon>
        <taxon>Chryseobacterium group</taxon>
        <taxon>Epilithonimonas</taxon>
    </lineage>
</organism>
<comment type="caution">
    <text evidence="1">The sequence shown here is derived from an EMBL/GenBank/DDBJ whole genome shotgun (WGS) entry which is preliminary data.</text>
</comment>